<feature type="compositionally biased region" description="Basic residues" evidence="6">
    <location>
        <begin position="330"/>
        <end position="354"/>
    </location>
</feature>
<dbReference type="PROSITE" id="PS51939">
    <property type="entry name" value="XRRM"/>
    <property type="match status" value="1"/>
</dbReference>
<evidence type="ECO:0000313" key="11">
    <source>
        <dbReference type="Proteomes" id="UP000001064"/>
    </source>
</evidence>
<dbReference type="FunFam" id="1.10.10.10:FF:000158">
    <property type="entry name" value="La ribonucleoprotein domain family member 7"/>
    <property type="match status" value="1"/>
</dbReference>
<dbReference type="InterPro" id="IPR036390">
    <property type="entry name" value="WH_DNA-bd_sf"/>
</dbReference>
<dbReference type="GeneID" id="10503615"/>
<dbReference type="InterPro" id="IPR035979">
    <property type="entry name" value="RBD_domain_sf"/>
</dbReference>
<evidence type="ECO:0000259" key="8">
    <source>
        <dbReference type="PROSITE" id="PS50961"/>
    </source>
</evidence>
<dbReference type="PROSITE" id="PS50961">
    <property type="entry name" value="HTH_LA"/>
    <property type="match status" value="1"/>
</dbReference>
<dbReference type="Proteomes" id="UP000001064">
    <property type="component" value="Unassembled WGS sequence"/>
</dbReference>
<feature type="domain" description="HTH La-type RNA-binding" evidence="8">
    <location>
        <begin position="3"/>
        <end position="94"/>
    </location>
</feature>
<reference evidence="11" key="1">
    <citation type="journal article" date="2011" name="Genome Biol.">
        <title>Comparative genomics of the social amoebae Dictyostelium discoideum and Dictyostelium purpureum.</title>
        <authorList>
            <consortium name="US DOE Joint Genome Institute (JGI-PGF)"/>
            <person name="Sucgang R."/>
            <person name="Kuo A."/>
            <person name="Tian X."/>
            <person name="Salerno W."/>
            <person name="Parikh A."/>
            <person name="Feasley C.L."/>
            <person name="Dalin E."/>
            <person name="Tu H."/>
            <person name="Huang E."/>
            <person name="Barry K."/>
            <person name="Lindquist E."/>
            <person name="Shapiro H."/>
            <person name="Bruce D."/>
            <person name="Schmutz J."/>
            <person name="Salamov A."/>
            <person name="Fey P."/>
            <person name="Gaudet P."/>
            <person name="Anjard C."/>
            <person name="Babu M.M."/>
            <person name="Basu S."/>
            <person name="Bushmanova Y."/>
            <person name="van der Wel H."/>
            <person name="Katoh-Kurasawa M."/>
            <person name="Dinh C."/>
            <person name="Coutinho P.M."/>
            <person name="Saito T."/>
            <person name="Elias M."/>
            <person name="Schaap P."/>
            <person name="Kay R.R."/>
            <person name="Henrissat B."/>
            <person name="Eichinger L."/>
            <person name="Rivero F."/>
            <person name="Putnam N.H."/>
            <person name="West C.M."/>
            <person name="Loomis W.F."/>
            <person name="Chisholm R.L."/>
            <person name="Shaulsky G."/>
            <person name="Strassmann J.E."/>
            <person name="Queller D.C."/>
            <person name="Kuspa A."/>
            <person name="Grigoriev I.V."/>
        </authorList>
    </citation>
    <scope>NUCLEOTIDE SEQUENCE [LARGE SCALE GENOMIC DNA]</scope>
    <source>
        <strain evidence="11">QSDP1</strain>
    </source>
</reference>
<dbReference type="Pfam" id="PF05383">
    <property type="entry name" value="La"/>
    <property type="match status" value="1"/>
</dbReference>
<comment type="subcellular location">
    <subcellularLocation>
        <location evidence="1">Nucleus</location>
    </subcellularLocation>
</comment>
<protein>
    <recommendedName>
        <fullName evidence="12">Lupus La protein</fullName>
    </recommendedName>
</protein>
<feature type="domain" description="XRRM" evidence="9">
    <location>
        <begin position="219"/>
        <end position="340"/>
    </location>
</feature>
<dbReference type="PANTHER" id="PTHR22792">
    <property type="entry name" value="LUPUS LA PROTEIN-RELATED"/>
    <property type="match status" value="1"/>
</dbReference>
<dbReference type="OrthoDB" id="439993at2759"/>
<dbReference type="PRINTS" id="PR00302">
    <property type="entry name" value="LUPUSLA"/>
</dbReference>
<dbReference type="PANTHER" id="PTHR22792:SF140">
    <property type="entry name" value="ACHILLES, ISOFORM A"/>
    <property type="match status" value="1"/>
</dbReference>
<keyword evidence="3" id="KW-0539">Nucleus</keyword>
<evidence type="ECO:0000256" key="4">
    <source>
        <dbReference type="PROSITE-ProRule" id="PRU00332"/>
    </source>
</evidence>
<feature type="region of interest" description="Disordered" evidence="6">
    <location>
        <begin position="312"/>
        <end position="354"/>
    </location>
</feature>
<dbReference type="InterPro" id="IPR036388">
    <property type="entry name" value="WH-like_DNA-bd_sf"/>
</dbReference>
<dbReference type="OMA" id="QFERSIY"/>
<dbReference type="eggNOG" id="KOG4213">
    <property type="taxonomic scope" value="Eukaryota"/>
</dbReference>
<dbReference type="Gene3D" id="1.10.10.10">
    <property type="entry name" value="Winged helix-like DNA-binding domain superfamily/Winged helix DNA-binding domain"/>
    <property type="match status" value="1"/>
</dbReference>
<dbReference type="Gene3D" id="3.30.70.330">
    <property type="match status" value="2"/>
</dbReference>
<dbReference type="VEuPathDB" id="AmoebaDB:DICPUDRAFT_52105"/>
<dbReference type="InterPro" id="IPR006630">
    <property type="entry name" value="La_HTH"/>
</dbReference>
<dbReference type="SMART" id="SM00360">
    <property type="entry name" value="RRM"/>
    <property type="match status" value="2"/>
</dbReference>
<name>F0Z703_DICPU</name>
<dbReference type="RefSeq" id="XP_003283182.1">
    <property type="nucleotide sequence ID" value="XM_003283134.1"/>
</dbReference>
<evidence type="ECO:0000256" key="6">
    <source>
        <dbReference type="SAM" id="MobiDB-lite"/>
    </source>
</evidence>
<evidence type="ECO:0000259" key="7">
    <source>
        <dbReference type="PROSITE" id="PS50102"/>
    </source>
</evidence>
<dbReference type="GO" id="GO:1990904">
    <property type="term" value="C:ribonucleoprotein complex"/>
    <property type="evidence" value="ECO:0007669"/>
    <property type="project" value="UniProtKB-UniRule"/>
</dbReference>
<accession>F0Z703</accession>
<dbReference type="InterPro" id="IPR012677">
    <property type="entry name" value="Nucleotide-bd_a/b_plait_sf"/>
</dbReference>
<dbReference type="InParanoid" id="F0Z703"/>
<dbReference type="CDD" id="cd12291">
    <property type="entry name" value="RRM1_La"/>
    <property type="match status" value="1"/>
</dbReference>
<dbReference type="PROSITE" id="PS50102">
    <property type="entry name" value="RRM"/>
    <property type="match status" value="1"/>
</dbReference>
<dbReference type="GO" id="GO:0005634">
    <property type="term" value="C:nucleus"/>
    <property type="evidence" value="ECO:0000318"/>
    <property type="project" value="GO_Central"/>
</dbReference>
<dbReference type="InterPro" id="IPR014886">
    <property type="entry name" value="La_xRRM"/>
</dbReference>
<dbReference type="AlphaFoldDB" id="F0Z703"/>
<evidence type="ECO:0000256" key="2">
    <source>
        <dbReference type="ARBA" id="ARBA00022884"/>
    </source>
</evidence>
<dbReference type="InterPro" id="IPR000504">
    <property type="entry name" value="RRM_dom"/>
</dbReference>
<dbReference type="InterPro" id="IPR002344">
    <property type="entry name" value="Lupus_La"/>
</dbReference>
<dbReference type="STRING" id="5786.F0Z703"/>
<dbReference type="GO" id="GO:0003729">
    <property type="term" value="F:mRNA binding"/>
    <property type="evidence" value="ECO:0000318"/>
    <property type="project" value="GO_Central"/>
</dbReference>
<dbReference type="InterPro" id="IPR045180">
    <property type="entry name" value="La_dom_prot"/>
</dbReference>
<dbReference type="CDD" id="cd07323">
    <property type="entry name" value="LAM"/>
    <property type="match status" value="1"/>
</dbReference>
<organism evidence="10 11">
    <name type="scientific">Dictyostelium purpureum</name>
    <name type="common">Slime mold</name>
    <dbReference type="NCBI Taxonomy" id="5786"/>
    <lineage>
        <taxon>Eukaryota</taxon>
        <taxon>Amoebozoa</taxon>
        <taxon>Evosea</taxon>
        <taxon>Eumycetozoa</taxon>
        <taxon>Dictyostelia</taxon>
        <taxon>Dictyosteliales</taxon>
        <taxon>Dictyosteliaceae</taxon>
        <taxon>Dictyostelium</taxon>
    </lineage>
</organism>
<proteinExistence type="predicted"/>
<feature type="region of interest" description="Disordered" evidence="6">
    <location>
        <begin position="183"/>
        <end position="217"/>
    </location>
</feature>
<evidence type="ECO:0000256" key="5">
    <source>
        <dbReference type="SAM" id="Coils"/>
    </source>
</evidence>
<dbReference type="SUPFAM" id="SSF54928">
    <property type="entry name" value="RNA-binding domain, RBD"/>
    <property type="match status" value="1"/>
</dbReference>
<dbReference type="GO" id="GO:0006396">
    <property type="term" value="P:RNA processing"/>
    <property type="evidence" value="ECO:0007669"/>
    <property type="project" value="InterPro"/>
</dbReference>
<gene>
    <name evidence="10" type="ORF">DICPUDRAFT_52105</name>
</gene>
<dbReference type="Pfam" id="PF00076">
    <property type="entry name" value="RRM_1"/>
    <property type="match status" value="1"/>
</dbReference>
<evidence type="ECO:0000256" key="1">
    <source>
        <dbReference type="ARBA" id="ARBA00004123"/>
    </source>
</evidence>
<evidence type="ECO:0000256" key="3">
    <source>
        <dbReference type="ARBA" id="ARBA00023242"/>
    </source>
</evidence>
<sequence>MSAENTSETSNQILKQVEYYFSDSNLLRDKFLKEELAKNVDGYVSIEIIASFNRMKAISTDLEFITESLKKSTRLQVSEDGKMVKRLDPLPESIDTGKTLYSKGWPSDTTIEKVQEFFNQFGKTLSVRLRKKTDKSFKGSLLVDFDTEETVTKIIAEKPKLNGDIELIYQTFKQFNDEKKEEKEKFLANSDKKRKAKKEAERDGENDDEEKSEEKAEETMVPGCIVVFKGIGAGKNIHRGDIKEIFSQYGDVQFVGYNHDDVDGNVRFKTAESAQRAVEALTTAKKEIGGQVPTFSIMEGEEEKTEWEKILEKKKNAGNNNNKKGNNNRGGKKPFKKFAGKGKGFKGNKKAKVE</sequence>
<evidence type="ECO:0000313" key="10">
    <source>
        <dbReference type="EMBL" id="EGC40246.1"/>
    </source>
</evidence>
<dbReference type="SMART" id="SM00715">
    <property type="entry name" value="LA"/>
    <property type="match status" value="1"/>
</dbReference>
<dbReference type="KEGG" id="dpp:DICPUDRAFT_52105"/>
<dbReference type="SUPFAM" id="SSF46785">
    <property type="entry name" value="Winged helix' DNA-binding domain"/>
    <property type="match status" value="1"/>
</dbReference>
<dbReference type="EMBL" id="GL870944">
    <property type="protein sequence ID" value="EGC40246.1"/>
    <property type="molecule type" value="Genomic_DNA"/>
</dbReference>
<keyword evidence="5" id="KW-0175">Coiled coil</keyword>
<dbReference type="Pfam" id="PF08777">
    <property type="entry name" value="RRM_3"/>
    <property type="match status" value="1"/>
</dbReference>
<feature type="domain" description="RRM" evidence="7">
    <location>
        <begin position="98"/>
        <end position="163"/>
    </location>
</feature>
<keyword evidence="11" id="KW-1185">Reference proteome</keyword>
<evidence type="ECO:0008006" key="12">
    <source>
        <dbReference type="Google" id="ProtNLM"/>
    </source>
</evidence>
<feature type="coiled-coil region" evidence="5">
    <location>
        <begin position="183"/>
        <end position="217"/>
    </location>
</feature>
<keyword evidence="2 4" id="KW-0694">RNA-binding</keyword>
<evidence type="ECO:0000259" key="9">
    <source>
        <dbReference type="PROSITE" id="PS51939"/>
    </source>
</evidence>
<feature type="compositionally biased region" description="Low complexity" evidence="6">
    <location>
        <begin position="317"/>
        <end position="329"/>
    </location>
</feature>
<dbReference type="FunCoup" id="F0Z703">
    <property type="interactions" value="772"/>
</dbReference>